<evidence type="ECO:0000313" key="12">
    <source>
        <dbReference type="Proteomes" id="UP000286134"/>
    </source>
</evidence>
<dbReference type="Gene3D" id="3.90.700.10">
    <property type="entry name" value="Succinate dehydrogenase/fumarate reductase flavoprotein, catalytic domain"/>
    <property type="match status" value="1"/>
</dbReference>
<dbReference type="AlphaFoldDB" id="A0A420I8G1"/>
<evidence type="ECO:0000256" key="9">
    <source>
        <dbReference type="SAM" id="MobiDB-lite"/>
    </source>
</evidence>
<comment type="cofactor">
    <cofactor evidence="1">
        <name>FAD</name>
        <dbReference type="ChEBI" id="CHEBI:57692"/>
    </cofactor>
</comment>
<dbReference type="Gene3D" id="3.10.120.10">
    <property type="entry name" value="Cytochrome b5-like heme/steroid binding domain"/>
    <property type="match status" value="1"/>
</dbReference>
<dbReference type="SUPFAM" id="SSF55856">
    <property type="entry name" value="Cytochrome b5-like heme/steroid binding domain"/>
    <property type="match status" value="1"/>
</dbReference>
<feature type="domain" description="Cytochrome b5 heme-binding" evidence="10">
    <location>
        <begin position="548"/>
        <end position="624"/>
    </location>
</feature>
<sequence>MPCRVIVVGGGLSGLSAAHTIYLAGGNVLVLDKQGFFGGNSTKATSGINGALTRTQVDSKIQDSVKQFYDDTVKSARDKARPDLIKVLTYKSAAAVEWLQDVFNLDLTLVSRLGGHSQPRTHRGHDAKFPGMAITYALMQRLEELASHAPERVQIIKKAKVTSLNKEGNKITGVTYTFNNESTTVDGPVILATGGYAADFTETSLLKKYRPDTFNLSSTNGVHATGDGQKMVMAIGGNGIDLDKVQVHPTGLVDPKDPASKWKFLAAEALRGEGGLLLNADGNRFCDELGHRDYVSGEMWKEKDKGKFPIRLVLNSKASNVLDFHTRHYSGRGLMKKMAGKELAKEIGCSAEHLQKTFDEYNEIAKGNKKDPYGKKFFHNFPVNVDDDFHVALMEPVLHFTMGGVEINDKAQVLNSEGKPFDGLYACGELAGGVHGANRLGGSSLLGCVVYGRVAGDSASNYLFQKALAGRTNAISRLDQISLHIDPSQPGKISIEWNSSGNSISKSDTLQAKQSQLSAGPVMSRDTGSTDPGIMKEPAKLSKFEIPETQYSMEEVSKHNTKEDLWVVVKGVVLDVSNWLEEHPGGPQALMNFMGKDASEEFSMLHDDEVIAKYAPSQVIGRVKGQEITLEV</sequence>
<name>A0A420I8G1_9PEZI</name>
<keyword evidence="3" id="KW-0285">Flavoprotein</keyword>
<keyword evidence="5" id="KW-0560">Oxidoreductase</keyword>
<feature type="compositionally biased region" description="Polar residues" evidence="9">
    <location>
        <begin position="504"/>
        <end position="518"/>
    </location>
</feature>
<evidence type="ECO:0000256" key="2">
    <source>
        <dbReference type="ARBA" id="ARBA00008040"/>
    </source>
</evidence>
<dbReference type="Proteomes" id="UP000286134">
    <property type="component" value="Unassembled WGS sequence"/>
</dbReference>
<keyword evidence="12" id="KW-1185">Reference proteome</keyword>
<feature type="region of interest" description="Disordered" evidence="9">
    <location>
        <begin position="504"/>
        <end position="536"/>
    </location>
</feature>
<evidence type="ECO:0000256" key="3">
    <source>
        <dbReference type="ARBA" id="ARBA00022630"/>
    </source>
</evidence>
<comment type="caution">
    <text evidence="11">The sequence shown here is derived from an EMBL/GenBank/DDBJ whole genome shotgun (WGS) entry which is preliminary data.</text>
</comment>
<dbReference type="InterPro" id="IPR036400">
    <property type="entry name" value="Cyt_B5-like_heme/steroid_sf"/>
</dbReference>
<proteinExistence type="inferred from homology"/>
<gene>
    <name evidence="11" type="ORF">OnM2_000016</name>
</gene>
<evidence type="ECO:0000256" key="5">
    <source>
        <dbReference type="ARBA" id="ARBA00023002"/>
    </source>
</evidence>
<evidence type="ECO:0000256" key="1">
    <source>
        <dbReference type="ARBA" id="ARBA00001974"/>
    </source>
</evidence>
<dbReference type="EC" id="1.3.1.6" evidence="7"/>
<evidence type="ECO:0000256" key="6">
    <source>
        <dbReference type="ARBA" id="ARBA00050832"/>
    </source>
</evidence>
<dbReference type="Pfam" id="PF00890">
    <property type="entry name" value="FAD_binding_2"/>
    <property type="match status" value="1"/>
</dbReference>
<evidence type="ECO:0000256" key="7">
    <source>
        <dbReference type="ARBA" id="ARBA00067004"/>
    </source>
</evidence>
<protein>
    <recommendedName>
        <fullName evidence="7">fumarate reductase (NADH)</fullName>
        <ecNumber evidence="7">1.3.1.6</ecNumber>
    </recommendedName>
    <alternativeName>
        <fullName evidence="8">NADH-dependent fumarate reductase</fullName>
    </alternativeName>
</protein>
<dbReference type="InterPro" id="IPR003953">
    <property type="entry name" value="FAD-dep_OxRdtase_2_FAD-bd"/>
</dbReference>
<evidence type="ECO:0000256" key="8">
    <source>
        <dbReference type="ARBA" id="ARBA00077246"/>
    </source>
</evidence>
<dbReference type="InterPro" id="IPR050315">
    <property type="entry name" value="FAD-oxidoreductase_2"/>
</dbReference>
<dbReference type="PROSITE" id="PS50255">
    <property type="entry name" value="CYTOCHROME_B5_2"/>
    <property type="match status" value="1"/>
</dbReference>
<dbReference type="InterPro" id="IPR027477">
    <property type="entry name" value="Succ_DH/fumarate_Rdtase_cat_sf"/>
</dbReference>
<dbReference type="SUPFAM" id="SSF56425">
    <property type="entry name" value="Succinate dehydrogenase/fumarate reductase flavoprotein, catalytic domain"/>
    <property type="match status" value="1"/>
</dbReference>
<dbReference type="InterPro" id="IPR001199">
    <property type="entry name" value="Cyt_B5-like_heme/steroid-bd"/>
</dbReference>
<reference evidence="11 12" key="1">
    <citation type="journal article" date="2018" name="BMC Genomics">
        <title>Comparative genome analyses reveal sequence features reflecting distinct modes of host-adaptation between dicot and monocot powdery mildew.</title>
        <authorList>
            <person name="Wu Y."/>
            <person name="Ma X."/>
            <person name="Pan Z."/>
            <person name="Kale S.D."/>
            <person name="Song Y."/>
            <person name="King H."/>
            <person name="Zhang Q."/>
            <person name="Presley C."/>
            <person name="Deng X."/>
            <person name="Wei C.I."/>
            <person name="Xiao S."/>
        </authorList>
    </citation>
    <scope>NUCLEOTIDE SEQUENCE [LARGE SCALE GENOMIC DNA]</scope>
    <source>
        <strain evidence="11">UMSG2</strain>
    </source>
</reference>
<dbReference type="GO" id="GO:0016156">
    <property type="term" value="F:fumarate reductase (NADH) activity"/>
    <property type="evidence" value="ECO:0007669"/>
    <property type="project" value="UniProtKB-EC"/>
</dbReference>
<accession>A0A420I8G1</accession>
<dbReference type="OrthoDB" id="10252157at2759"/>
<evidence type="ECO:0000259" key="10">
    <source>
        <dbReference type="PROSITE" id="PS50255"/>
    </source>
</evidence>
<dbReference type="EMBL" id="MCFK01000048">
    <property type="protein sequence ID" value="RKF65990.1"/>
    <property type="molecule type" value="Genomic_DNA"/>
</dbReference>
<dbReference type="SMART" id="SM01117">
    <property type="entry name" value="Cyt-b5"/>
    <property type="match status" value="1"/>
</dbReference>
<dbReference type="GO" id="GO:0010181">
    <property type="term" value="F:FMN binding"/>
    <property type="evidence" value="ECO:0007669"/>
    <property type="project" value="InterPro"/>
</dbReference>
<evidence type="ECO:0000256" key="4">
    <source>
        <dbReference type="ARBA" id="ARBA00022827"/>
    </source>
</evidence>
<dbReference type="PANTHER" id="PTHR43400:SF1">
    <property type="entry name" value="FUMARATE REDUCTASE"/>
    <property type="match status" value="1"/>
</dbReference>
<organism evidence="11 12">
    <name type="scientific">Erysiphe neolycopersici</name>
    <dbReference type="NCBI Taxonomy" id="212602"/>
    <lineage>
        <taxon>Eukaryota</taxon>
        <taxon>Fungi</taxon>
        <taxon>Dikarya</taxon>
        <taxon>Ascomycota</taxon>
        <taxon>Pezizomycotina</taxon>
        <taxon>Leotiomycetes</taxon>
        <taxon>Erysiphales</taxon>
        <taxon>Erysiphaceae</taxon>
        <taxon>Erysiphe</taxon>
    </lineage>
</organism>
<dbReference type="FunFam" id="3.90.700.10:FF:000007">
    <property type="entry name" value="NADH-dependent fumarate reductase"/>
    <property type="match status" value="1"/>
</dbReference>
<dbReference type="PANTHER" id="PTHR43400">
    <property type="entry name" value="FUMARATE REDUCTASE"/>
    <property type="match status" value="1"/>
</dbReference>
<comment type="catalytic activity">
    <reaction evidence="6">
        <text>succinate + NAD(+) = fumarate + NADH + H(+)</text>
        <dbReference type="Rhea" id="RHEA:18281"/>
        <dbReference type="ChEBI" id="CHEBI:15378"/>
        <dbReference type="ChEBI" id="CHEBI:29806"/>
        <dbReference type="ChEBI" id="CHEBI:30031"/>
        <dbReference type="ChEBI" id="CHEBI:57540"/>
        <dbReference type="ChEBI" id="CHEBI:57945"/>
        <dbReference type="EC" id="1.3.1.6"/>
    </reaction>
</comment>
<dbReference type="InterPro" id="IPR036188">
    <property type="entry name" value="FAD/NAD-bd_sf"/>
</dbReference>
<dbReference type="NCBIfam" id="TIGR01813">
    <property type="entry name" value="flavo_cyto_c"/>
    <property type="match status" value="1"/>
</dbReference>
<comment type="similarity">
    <text evidence="2">Belongs to the FAD-dependent oxidoreductase 2 family. FRD/SDH subfamily.</text>
</comment>
<dbReference type="SUPFAM" id="SSF51905">
    <property type="entry name" value="FAD/NAD(P)-binding domain"/>
    <property type="match status" value="1"/>
</dbReference>
<keyword evidence="4" id="KW-0274">FAD</keyword>
<dbReference type="InterPro" id="IPR010960">
    <property type="entry name" value="Flavocytochrome_c"/>
</dbReference>
<evidence type="ECO:0000313" key="11">
    <source>
        <dbReference type="EMBL" id="RKF65990.1"/>
    </source>
</evidence>
<dbReference type="STRING" id="212602.A0A420I8G1"/>
<dbReference type="Pfam" id="PF00173">
    <property type="entry name" value="Cyt-b5"/>
    <property type="match status" value="1"/>
</dbReference>
<dbReference type="Gene3D" id="3.50.50.60">
    <property type="entry name" value="FAD/NAD(P)-binding domain"/>
    <property type="match status" value="1"/>
</dbReference>